<dbReference type="Proteomes" id="UP000244309">
    <property type="component" value="Unassembled WGS sequence"/>
</dbReference>
<accession>A0A2V1AZE0</accession>
<evidence type="ECO:0000256" key="6">
    <source>
        <dbReference type="ARBA" id="ARBA00022989"/>
    </source>
</evidence>
<feature type="transmembrane region" description="Helical" evidence="12">
    <location>
        <begin position="232"/>
        <end position="252"/>
    </location>
</feature>
<keyword evidence="15" id="KW-1185">Reference proteome</keyword>
<comment type="similarity">
    <text evidence="9">Belongs to the SEC20 family.</text>
</comment>
<feature type="compositionally biased region" description="Basic and acidic residues" evidence="11">
    <location>
        <begin position="477"/>
        <end position="510"/>
    </location>
</feature>
<keyword evidence="4" id="KW-0256">Endoplasmic reticulum</keyword>
<evidence type="ECO:0000256" key="2">
    <source>
        <dbReference type="ARBA" id="ARBA00022448"/>
    </source>
</evidence>
<feature type="region of interest" description="Disordered" evidence="11">
    <location>
        <begin position="368"/>
        <end position="510"/>
    </location>
</feature>
<protein>
    <recommendedName>
        <fullName evidence="13">Sec20 C-terminal domain-containing protein</fullName>
    </recommendedName>
</protein>
<feature type="compositionally biased region" description="Polar residues" evidence="11">
    <location>
        <begin position="371"/>
        <end position="388"/>
    </location>
</feature>
<name>A0A2V1AZE0_9ASCO</name>
<proteinExistence type="inferred from homology"/>
<dbReference type="InterPro" id="IPR056173">
    <property type="entry name" value="Sec20_C"/>
</dbReference>
<feature type="compositionally biased region" description="Polar residues" evidence="11">
    <location>
        <begin position="466"/>
        <end position="476"/>
    </location>
</feature>
<dbReference type="GO" id="GO:0005484">
    <property type="term" value="F:SNAP receptor activity"/>
    <property type="evidence" value="ECO:0007669"/>
    <property type="project" value="InterPro"/>
</dbReference>
<evidence type="ECO:0000313" key="15">
    <source>
        <dbReference type="Proteomes" id="UP000244309"/>
    </source>
</evidence>
<dbReference type="Pfam" id="PF03908">
    <property type="entry name" value="Sec20"/>
    <property type="match status" value="1"/>
</dbReference>
<dbReference type="GeneID" id="37010606"/>
<dbReference type="STRING" id="45357.A0A2V1AZE0"/>
<dbReference type="PANTHER" id="PTHR12825">
    <property type="entry name" value="BNIP1-RELATED"/>
    <property type="match status" value="1"/>
</dbReference>
<dbReference type="RefSeq" id="XP_025343191.1">
    <property type="nucleotide sequence ID" value="XM_025488875.1"/>
</dbReference>
<keyword evidence="2" id="KW-0813">Transport</keyword>
<organism evidence="14 15">
    <name type="scientific">Candidozyma haemuli</name>
    <dbReference type="NCBI Taxonomy" id="45357"/>
    <lineage>
        <taxon>Eukaryota</taxon>
        <taxon>Fungi</taxon>
        <taxon>Dikarya</taxon>
        <taxon>Ascomycota</taxon>
        <taxon>Saccharomycotina</taxon>
        <taxon>Pichiomycetes</taxon>
        <taxon>Metschnikowiaceae</taxon>
        <taxon>Candidozyma</taxon>
    </lineage>
</organism>
<dbReference type="PANTHER" id="PTHR12825:SF0">
    <property type="entry name" value="VESICLE TRANSPORT PROTEIN SEC20"/>
    <property type="match status" value="1"/>
</dbReference>
<dbReference type="GO" id="GO:0005789">
    <property type="term" value="C:endoplasmic reticulum membrane"/>
    <property type="evidence" value="ECO:0007669"/>
    <property type="project" value="UniProtKB-SubCell"/>
</dbReference>
<evidence type="ECO:0000256" key="11">
    <source>
        <dbReference type="SAM" id="MobiDB-lite"/>
    </source>
</evidence>
<feature type="domain" description="Sec20 C-terminal" evidence="13">
    <location>
        <begin position="160"/>
        <end position="251"/>
    </location>
</feature>
<dbReference type="EMBL" id="PKFO01000007">
    <property type="protein sequence ID" value="PVH22251.1"/>
    <property type="molecule type" value="Genomic_DNA"/>
</dbReference>
<gene>
    <name evidence="14" type="ORF">CXQ85_005276</name>
</gene>
<keyword evidence="7 10" id="KW-0175">Coiled coil</keyword>
<evidence type="ECO:0000259" key="13">
    <source>
        <dbReference type="Pfam" id="PF03908"/>
    </source>
</evidence>
<feature type="coiled-coil region" evidence="10">
    <location>
        <begin position="86"/>
        <end position="113"/>
    </location>
</feature>
<reference evidence="14 15" key="1">
    <citation type="submission" date="2017-12" db="EMBL/GenBank/DDBJ databases">
        <title>Genome Sequence of a Multidrug-Resistant Candida haemulonii Isolate from a Patient with Chronic Leg Ulcers in Israel.</title>
        <authorList>
            <person name="Chow N.A."/>
            <person name="Gade L."/>
            <person name="Batra D."/>
            <person name="Rowe L.A."/>
            <person name="Ben-Ami R."/>
            <person name="Loparev V.N."/>
            <person name="Litvintseva A.P."/>
        </authorList>
    </citation>
    <scope>NUCLEOTIDE SEQUENCE [LARGE SCALE GENOMIC DNA]</scope>
    <source>
        <strain evidence="14 15">B11899</strain>
    </source>
</reference>
<evidence type="ECO:0000256" key="8">
    <source>
        <dbReference type="ARBA" id="ARBA00023136"/>
    </source>
</evidence>
<dbReference type="VEuPathDB" id="FungiDB:CXQ85_005276"/>
<dbReference type="AlphaFoldDB" id="A0A2V1AZE0"/>
<evidence type="ECO:0000256" key="9">
    <source>
        <dbReference type="ARBA" id="ARBA00037934"/>
    </source>
</evidence>
<evidence type="ECO:0000256" key="4">
    <source>
        <dbReference type="ARBA" id="ARBA00022824"/>
    </source>
</evidence>
<evidence type="ECO:0000256" key="12">
    <source>
        <dbReference type="SAM" id="Phobius"/>
    </source>
</evidence>
<keyword evidence="3 12" id="KW-0812">Transmembrane</keyword>
<evidence type="ECO:0000313" key="14">
    <source>
        <dbReference type="EMBL" id="PVH22251.1"/>
    </source>
</evidence>
<dbReference type="GO" id="GO:0031201">
    <property type="term" value="C:SNARE complex"/>
    <property type="evidence" value="ECO:0007669"/>
    <property type="project" value="TreeGrafter"/>
</dbReference>
<feature type="compositionally biased region" description="Acidic residues" evidence="11">
    <location>
        <begin position="389"/>
        <end position="399"/>
    </location>
</feature>
<keyword evidence="6 12" id="KW-1133">Transmembrane helix</keyword>
<dbReference type="InterPro" id="IPR005606">
    <property type="entry name" value="Sec20"/>
</dbReference>
<evidence type="ECO:0000256" key="10">
    <source>
        <dbReference type="SAM" id="Coils"/>
    </source>
</evidence>
<dbReference type="OrthoDB" id="46868at2759"/>
<comment type="caution">
    <text evidence="14">The sequence shown here is derived from an EMBL/GenBank/DDBJ whole genome shotgun (WGS) entry which is preliminary data.</text>
</comment>
<feature type="region of interest" description="Disordered" evidence="11">
    <location>
        <begin position="327"/>
        <end position="347"/>
    </location>
</feature>
<sequence length="548" mass="61478">MSATDFDVQLGELTRLKNEVFNDIEDIKALSKEADEAESIETKRGTLTKRAHYSINQMNDVLSVLELLILQFAPRTADQDLLWEKLALHKLTVRNLKEKLRNSQLEAYEQESERVHSQIVEEYVSKWKDSNLDSREQLFAGRSTPSEDKEDRPIEDQVLTQNKNITNSLKLTKQLMTMSVMQTELNTETLEQQTRDLSKVNDKLVDLESLLNKSRQIVKFIEKQDKKDKRRIYFSIGFLLLCLAWVIWHRILKLPVKVLTWSLLKVLGVVSWFTAKKEAPIMVDSYQSPAFQETTAISSSVSSAVHRAKDVVSSEVESISSSILDPILSESTESPRSEVEESSDLSHAAETLGKIDHNEEETSIAHGIETDTISTQIPSPSSGSTSILTEEEAEGTNEIEEAKETVPLKSTEAIDSPVSVEPIESAEFQQAEPEPVEPVDPRESAEFEPVDPVQQVEPIEPAESVLDSTLVNTKTGEGSEKTDSVELEKSKEAPRDVSAGHEEVTTVKEEAVTVPAEEGTESLNLDEEDWAKLGFKEWSAHEHAHDEL</sequence>
<evidence type="ECO:0000256" key="7">
    <source>
        <dbReference type="ARBA" id="ARBA00023054"/>
    </source>
</evidence>
<keyword evidence="8 12" id="KW-0472">Membrane</keyword>
<keyword evidence="5" id="KW-0931">ER-Golgi transport</keyword>
<evidence type="ECO:0000256" key="5">
    <source>
        <dbReference type="ARBA" id="ARBA00022892"/>
    </source>
</evidence>
<comment type="subcellular location">
    <subcellularLocation>
        <location evidence="1">Endoplasmic reticulum membrane</location>
        <topology evidence="1">Single-pass type IV membrane protein</topology>
    </subcellularLocation>
</comment>
<evidence type="ECO:0000256" key="1">
    <source>
        <dbReference type="ARBA" id="ARBA00004163"/>
    </source>
</evidence>
<dbReference type="GO" id="GO:0006890">
    <property type="term" value="P:retrograde vesicle-mediated transport, Golgi to endoplasmic reticulum"/>
    <property type="evidence" value="ECO:0007669"/>
    <property type="project" value="InterPro"/>
</dbReference>
<evidence type="ECO:0000256" key="3">
    <source>
        <dbReference type="ARBA" id="ARBA00022692"/>
    </source>
</evidence>